<evidence type="ECO:0000313" key="1">
    <source>
        <dbReference type="EMBL" id="RKN37353.1"/>
    </source>
</evidence>
<gene>
    <name evidence="1" type="ORF">D7294_27820</name>
</gene>
<dbReference type="RefSeq" id="WP_120684566.1">
    <property type="nucleotide sequence ID" value="NZ_RBAL01000025.1"/>
</dbReference>
<keyword evidence="2" id="KW-1185">Reference proteome</keyword>
<dbReference type="EMBL" id="RBAL01000025">
    <property type="protein sequence ID" value="RKN37353.1"/>
    <property type="molecule type" value="Genomic_DNA"/>
</dbReference>
<comment type="caution">
    <text evidence="1">The sequence shown here is derived from an EMBL/GenBank/DDBJ whole genome shotgun (WGS) entry which is preliminary data.</text>
</comment>
<dbReference type="OrthoDB" id="3512717at2"/>
<dbReference type="AlphaFoldDB" id="A0A3A9YM96"/>
<name>A0A3A9YM96_9ACTN</name>
<evidence type="ECO:0000313" key="2">
    <source>
        <dbReference type="Proteomes" id="UP000272474"/>
    </source>
</evidence>
<reference evidence="1 2" key="1">
    <citation type="journal article" date="2014" name="Int. J. Syst. Evol. Microbiol.">
        <title>Streptomyces hoynatensis sp. nov., isolated from deep marine sediment.</title>
        <authorList>
            <person name="Veyisoglu A."/>
            <person name="Sahin N."/>
        </authorList>
    </citation>
    <scope>NUCLEOTIDE SEQUENCE [LARGE SCALE GENOMIC DNA]</scope>
    <source>
        <strain evidence="1 2">KCTC 29097</strain>
    </source>
</reference>
<organism evidence="1 2">
    <name type="scientific">Streptomyces hoynatensis</name>
    <dbReference type="NCBI Taxonomy" id="1141874"/>
    <lineage>
        <taxon>Bacteria</taxon>
        <taxon>Bacillati</taxon>
        <taxon>Actinomycetota</taxon>
        <taxon>Actinomycetes</taxon>
        <taxon>Kitasatosporales</taxon>
        <taxon>Streptomycetaceae</taxon>
        <taxon>Streptomyces</taxon>
    </lineage>
</organism>
<proteinExistence type="predicted"/>
<sequence length="284" mass="32067">MSNPEPPPTDPRRRQAVALRRAGLSRRQIAERLGIPPDHTLTTLLAGEPPPAWTRRPNAKDDLKAKARELRRAGRTYDEIVAALGVAKSSVSLWVRDLPKPVRPRARMREMSEARWGPYREVQEALREATRLSGRNEAGRLTDRELFLVGVALYWAEGSKSKPYRRQERVVFINSDPGMIKVFLAWLRLLRVDRDTLGFRVSIHETADVAAAERFWADLAGIEPSALAKTSLKRHKPATVRKNTGQDYRGCLVISVNRSADLYRRIEGAWAGIVWSTEQMAAST</sequence>
<dbReference type="Proteomes" id="UP000272474">
    <property type="component" value="Unassembled WGS sequence"/>
</dbReference>
<accession>A0A3A9YM96</accession>
<protein>
    <submittedName>
        <fullName evidence="1">Uncharacterized protein</fullName>
    </submittedName>
</protein>